<name>A0A7S0MUC6_9CHLO</name>
<feature type="compositionally biased region" description="Gly residues" evidence="1">
    <location>
        <begin position="14"/>
        <end position="61"/>
    </location>
</feature>
<evidence type="ECO:0000313" key="2">
    <source>
        <dbReference type="EMBL" id="CAD8649200.1"/>
    </source>
</evidence>
<gene>
    <name evidence="2" type="ORF">POBO1169_LOCUS932</name>
</gene>
<feature type="region of interest" description="Disordered" evidence="1">
    <location>
        <begin position="1"/>
        <end position="61"/>
    </location>
</feature>
<proteinExistence type="predicted"/>
<organism evidence="2">
    <name type="scientific">Pyramimonas obovata</name>
    <dbReference type="NCBI Taxonomy" id="1411642"/>
    <lineage>
        <taxon>Eukaryota</taxon>
        <taxon>Viridiplantae</taxon>
        <taxon>Chlorophyta</taxon>
        <taxon>Pyramimonadophyceae</taxon>
        <taxon>Pyramimonadales</taxon>
        <taxon>Pyramimonadaceae</taxon>
        <taxon>Pyramimonas</taxon>
        <taxon>Pyramimonas incertae sedis</taxon>
    </lineage>
</organism>
<dbReference type="AlphaFoldDB" id="A0A7S0MUC6"/>
<evidence type="ECO:0000256" key="1">
    <source>
        <dbReference type="SAM" id="MobiDB-lite"/>
    </source>
</evidence>
<accession>A0A7S0MUC6</accession>
<reference evidence="2" key="1">
    <citation type="submission" date="2021-01" db="EMBL/GenBank/DDBJ databases">
        <authorList>
            <person name="Corre E."/>
            <person name="Pelletier E."/>
            <person name="Niang G."/>
            <person name="Scheremetjew M."/>
            <person name="Finn R."/>
            <person name="Kale V."/>
            <person name="Holt S."/>
            <person name="Cochrane G."/>
            <person name="Meng A."/>
            <person name="Brown T."/>
            <person name="Cohen L."/>
        </authorList>
    </citation>
    <scope>NUCLEOTIDE SEQUENCE</scope>
    <source>
        <strain evidence="2">CCMP722</strain>
    </source>
</reference>
<protein>
    <submittedName>
        <fullName evidence="2">Uncharacterized protein</fullName>
    </submittedName>
</protein>
<sequence length="148" mass="14486">MPLSKLSEATTHIEGGGGGGGGGGEDEGAGGGGEGGGGEGGGGAGGEGGGEGGGGEGGGDDGGGGECLASHLVAMVARDIALTCVTFFRMRAFLRIALFISRTDWKFLEGLSLCVASFATCVPSGSMELSCWYLVAMLKIALSARLHR</sequence>
<dbReference type="EMBL" id="HBFA01001885">
    <property type="protein sequence ID" value="CAD8649200.1"/>
    <property type="molecule type" value="Transcribed_RNA"/>
</dbReference>